<dbReference type="CDD" id="cd16935">
    <property type="entry name" value="HATPase_AgrC-ComD-like"/>
    <property type="match status" value="1"/>
</dbReference>
<sequence length="428" mass="48718">MTSLFPDFFRAIVTDIMLILLLSVMATPKYKSKSVYVFATAIVLAANIGVNYYFYRTENYTAVFYVDLVMLLVIGVALKPLFTDKVMQWCFNYITILNIYIAVVFLSYIWADVFPRPMYGNSYVRLILFSMIIVVFRKQVSKLYRTVLDYWHIYILPAVSLFACFLSYLFGGDIRDRLSENYIPLMLLILLGLSVYISIIHSLKTITKQYAMREENQKMQAEREYLQLAAGNMSRRLELMEEVSAQNSRAAHDRRHFNNVLLELLEQEKIGEATALLQSQNQMTQKISRVYCENPAVNAAVCHYAALAEQAGISTETQLDIPRELTVDSLEFSMVVSNLLENAIQACGRITDGTRLYLRFTCKGVGRLLLEMENPCGSDTSLDGNGYPLAGQEDHGIGSKSVIAFAKKYDGELIYNIENGVFRVRLLV</sequence>
<dbReference type="Gene3D" id="3.30.565.10">
    <property type="entry name" value="Histidine kinase-like ATPase, C-terminal domain"/>
    <property type="match status" value="1"/>
</dbReference>
<accession>A0A3E2N8R3</accession>
<feature type="transmembrane region" description="Helical" evidence="1">
    <location>
        <begin position="90"/>
        <end position="111"/>
    </location>
</feature>
<name>A0A3E2N8R3_9FIRM</name>
<dbReference type="Pfam" id="PF14501">
    <property type="entry name" value="HATPase_c_5"/>
    <property type="match status" value="1"/>
</dbReference>
<dbReference type="EMBL" id="QOHO01000063">
    <property type="protein sequence ID" value="RFZ77386.1"/>
    <property type="molecule type" value="Genomic_DNA"/>
</dbReference>
<feature type="domain" description="Sensor histidine kinase NatK-like C-terminal" evidence="2">
    <location>
        <begin position="330"/>
        <end position="427"/>
    </location>
</feature>
<evidence type="ECO:0000313" key="4">
    <source>
        <dbReference type="Proteomes" id="UP000260680"/>
    </source>
</evidence>
<reference evidence="3 4" key="1">
    <citation type="submission" date="2018-07" db="EMBL/GenBank/DDBJ databases">
        <title>New species, Clostridium PI-S10-A1B.</title>
        <authorList>
            <person name="Krishna G."/>
            <person name="Summeta K."/>
            <person name="Shikha S."/>
            <person name="Prabhu P.B."/>
            <person name="Suresh K."/>
        </authorList>
    </citation>
    <scope>NUCLEOTIDE SEQUENCE [LARGE SCALE GENOMIC DNA]</scope>
    <source>
        <strain evidence="3 4">PI-S10-A1B</strain>
    </source>
</reference>
<feature type="transmembrane region" description="Helical" evidence="1">
    <location>
        <begin position="12"/>
        <end position="28"/>
    </location>
</feature>
<feature type="transmembrane region" description="Helical" evidence="1">
    <location>
        <begin position="117"/>
        <end position="136"/>
    </location>
</feature>
<dbReference type="SUPFAM" id="SSF55874">
    <property type="entry name" value="ATPase domain of HSP90 chaperone/DNA topoisomerase II/histidine kinase"/>
    <property type="match status" value="1"/>
</dbReference>
<dbReference type="OrthoDB" id="9156435at2"/>
<evidence type="ECO:0000313" key="3">
    <source>
        <dbReference type="EMBL" id="RFZ77386.1"/>
    </source>
</evidence>
<dbReference type="InterPro" id="IPR032834">
    <property type="entry name" value="NatK-like_C"/>
</dbReference>
<feature type="transmembrane region" description="Helical" evidence="1">
    <location>
        <begin position="148"/>
        <end position="170"/>
    </location>
</feature>
<organism evidence="3 4">
    <name type="scientific">Lacrimispora amygdalina</name>
    <dbReference type="NCBI Taxonomy" id="253257"/>
    <lineage>
        <taxon>Bacteria</taxon>
        <taxon>Bacillati</taxon>
        <taxon>Bacillota</taxon>
        <taxon>Clostridia</taxon>
        <taxon>Lachnospirales</taxon>
        <taxon>Lachnospiraceae</taxon>
        <taxon>Lacrimispora</taxon>
    </lineage>
</organism>
<feature type="transmembrane region" description="Helical" evidence="1">
    <location>
        <begin position="35"/>
        <end position="54"/>
    </location>
</feature>
<keyword evidence="1" id="KW-1133">Transmembrane helix</keyword>
<keyword evidence="1" id="KW-0472">Membrane</keyword>
<protein>
    <submittedName>
        <fullName evidence="3">GHKL domain-containing protein</fullName>
    </submittedName>
</protein>
<comment type="caution">
    <text evidence="3">The sequence shown here is derived from an EMBL/GenBank/DDBJ whole genome shotgun (WGS) entry which is preliminary data.</text>
</comment>
<evidence type="ECO:0000256" key="1">
    <source>
        <dbReference type="SAM" id="Phobius"/>
    </source>
</evidence>
<gene>
    <name evidence="3" type="ORF">DS742_18750</name>
</gene>
<dbReference type="Proteomes" id="UP000260680">
    <property type="component" value="Unassembled WGS sequence"/>
</dbReference>
<dbReference type="InterPro" id="IPR036890">
    <property type="entry name" value="HATPase_C_sf"/>
</dbReference>
<proteinExistence type="predicted"/>
<dbReference type="AlphaFoldDB" id="A0A3E2N8R3"/>
<feature type="transmembrane region" description="Helical" evidence="1">
    <location>
        <begin position="182"/>
        <end position="203"/>
    </location>
</feature>
<dbReference type="RefSeq" id="WP_117418504.1">
    <property type="nucleotide sequence ID" value="NZ_QOHO01000063.1"/>
</dbReference>
<feature type="transmembrane region" description="Helical" evidence="1">
    <location>
        <begin position="60"/>
        <end position="78"/>
    </location>
</feature>
<keyword evidence="1" id="KW-0812">Transmembrane</keyword>
<evidence type="ECO:0000259" key="2">
    <source>
        <dbReference type="Pfam" id="PF14501"/>
    </source>
</evidence>